<dbReference type="EMBL" id="AMGV01000002">
    <property type="protein sequence ID" value="KEF61035.1"/>
    <property type="molecule type" value="Genomic_DNA"/>
</dbReference>
<dbReference type="AlphaFoldDB" id="A0A072PZG9"/>
<dbReference type="HOGENOM" id="CLU_1896200_0_0_1"/>
<sequence>MTVYVAAAWNVYRKTRLMLLDIMLRCLSRLQEKDAYGQKRAEATTLANDIMASIPFHVADNVESIADQGSVKAVKVDPGKAVGGLLLIHPLFVAANLSIVPPHLQIQMRECLAWIGENLGIGQATVFSKVRSKH</sequence>
<gene>
    <name evidence="1" type="ORF">A1O9_02599</name>
</gene>
<proteinExistence type="predicted"/>
<dbReference type="OrthoDB" id="4160106at2759"/>
<dbReference type="VEuPathDB" id="FungiDB:A1O9_02599"/>
<dbReference type="Proteomes" id="UP000027920">
    <property type="component" value="Unassembled WGS sequence"/>
</dbReference>
<organism evidence="1 2">
    <name type="scientific">Exophiala aquamarina CBS 119918</name>
    <dbReference type="NCBI Taxonomy" id="1182545"/>
    <lineage>
        <taxon>Eukaryota</taxon>
        <taxon>Fungi</taxon>
        <taxon>Dikarya</taxon>
        <taxon>Ascomycota</taxon>
        <taxon>Pezizomycotina</taxon>
        <taxon>Eurotiomycetes</taxon>
        <taxon>Chaetothyriomycetidae</taxon>
        <taxon>Chaetothyriales</taxon>
        <taxon>Herpotrichiellaceae</taxon>
        <taxon>Exophiala</taxon>
    </lineage>
</organism>
<dbReference type="RefSeq" id="XP_013263625.1">
    <property type="nucleotide sequence ID" value="XM_013408171.1"/>
</dbReference>
<keyword evidence="2" id="KW-1185">Reference proteome</keyword>
<reference evidence="1 2" key="1">
    <citation type="submission" date="2013-03" db="EMBL/GenBank/DDBJ databases">
        <title>The Genome Sequence of Exophiala aquamarina CBS 119918.</title>
        <authorList>
            <consortium name="The Broad Institute Genomics Platform"/>
            <person name="Cuomo C."/>
            <person name="de Hoog S."/>
            <person name="Gorbushina A."/>
            <person name="Walker B."/>
            <person name="Young S.K."/>
            <person name="Zeng Q."/>
            <person name="Gargeya S."/>
            <person name="Fitzgerald M."/>
            <person name="Haas B."/>
            <person name="Abouelleil A."/>
            <person name="Allen A.W."/>
            <person name="Alvarado L."/>
            <person name="Arachchi H.M."/>
            <person name="Berlin A.M."/>
            <person name="Chapman S.B."/>
            <person name="Gainer-Dewar J."/>
            <person name="Goldberg J."/>
            <person name="Griggs A."/>
            <person name="Gujja S."/>
            <person name="Hansen M."/>
            <person name="Howarth C."/>
            <person name="Imamovic A."/>
            <person name="Ireland A."/>
            <person name="Larimer J."/>
            <person name="McCowan C."/>
            <person name="Murphy C."/>
            <person name="Pearson M."/>
            <person name="Poon T.W."/>
            <person name="Priest M."/>
            <person name="Roberts A."/>
            <person name="Saif S."/>
            <person name="Shea T."/>
            <person name="Sisk P."/>
            <person name="Sykes S."/>
            <person name="Wortman J."/>
            <person name="Nusbaum C."/>
            <person name="Birren B."/>
        </authorList>
    </citation>
    <scope>NUCLEOTIDE SEQUENCE [LARGE SCALE GENOMIC DNA]</scope>
    <source>
        <strain evidence="1 2">CBS 119918</strain>
    </source>
</reference>
<dbReference type="GeneID" id="25277541"/>
<dbReference type="PANTHER" id="PTHR38791">
    <property type="entry name" value="ZN(II)2CYS6 TRANSCRIPTION FACTOR (EUROFUNG)-RELATED-RELATED"/>
    <property type="match status" value="1"/>
</dbReference>
<comment type="caution">
    <text evidence="1">The sequence shown here is derived from an EMBL/GenBank/DDBJ whole genome shotgun (WGS) entry which is preliminary data.</text>
</comment>
<dbReference type="PANTHER" id="PTHR38791:SF5">
    <property type="entry name" value="TRANSCRIPTION FACTOR DBAG-RELATED"/>
    <property type="match status" value="1"/>
</dbReference>
<name>A0A072PZG9_9EURO</name>
<dbReference type="InterPro" id="IPR053175">
    <property type="entry name" value="DHMBA_Reg_Transcription_Factor"/>
</dbReference>
<dbReference type="STRING" id="1182545.A0A072PZG9"/>
<evidence type="ECO:0000313" key="1">
    <source>
        <dbReference type="EMBL" id="KEF61035.1"/>
    </source>
</evidence>
<accession>A0A072PZG9</accession>
<protein>
    <submittedName>
        <fullName evidence="1">Uncharacterized protein</fullName>
    </submittedName>
</protein>
<evidence type="ECO:0000313" key="2">
    <source>
        <dbReference type="Proteomes" id="UP000027920"/>
    </source>
</evidence>